<evidence type="ECO:0000256" key="5">
    <source>
        <dbReference type="ARBA" id="ARBA00022741"/>
    </source>
</evidence>
<keyword evidence="12" id="KW-1185">Reference proteome</keyword>
<dbReference type="GO" id="GO:0006302">
    <property type="term" value="P:double-strand break repair"/>
    <property type="evidence" value="ECO:0007669"/>
    <property type="project" value="InterPro"/>
</dbReference>
<dbReference type="AlphaFoldDB" id="A0A0B3W5R9"/>
<dbReference type="PANTHER" id="PTHR42771:SF2">
    <property type="entry name" value="IRON(3+)-HYDROXAMATE IMPORT ATP-BINDING PROTEIN FHUC"/>
    <property type="match status" value="1"/>
</dbReference>
<keyword evidence="4" id="KW-0410">Iron transport</keyword>
<keyword evidence="6" id="KW-0067">ATP-binding</keyword>
<keyword evidence="8" id="KW-0406">Ion transport</keyword>
<dbReference type="InterPro" id="IPR041685">
    <property type="entry name" value="AAA_GajA/Old/RecF-like"/>
</dbReference>
<accession>A0A0B3W5R9</accession>
<dbReference type="STRING" id="1577792.QX51_05970"/>
<organism evidence="11 12">
    <name type="scientific">Terrisporobacter othiniensis</name>
    <dbReference type="NCBI Taxonomy" id="1577792"/>
    <lineage>
        <taxon>Bacteria</taxon>
        <taxon>Bacillati</taxon>
        <taxon>Bacillota</taxon>
        <taxon>Clostridia</taxon>
        <taxon>Peptostreptococcales</taxon>
        <taxon>Peptostreptococcaceae</taxon>
        <taxon>Terrisporobacter</taxon>
    </lineage>
</organism>
<proteinExistence type="predicted"/>
<evidence type="ECO:0000259" key="10">
    <source>
        <dbReference type="PROSITE" id="PS50893"/>
    </source>
</evidence>
<dbReference type="RefSeq" id="WP_039678994.1">
    <property type="nucleotide sequence ID" value="NZ_JWHR01000064.1"/>
</dbReference>
<evidence type="ECO:0000256" key="4">
    <source>
        <dbReference type="ARBA" id="ARBA00022496"/>
    </source>
</evidence>
<reference evidence="11 12" key="1">
    <citation type="submission" date="2014-12" db="EMBL/GenBank/DDBJ databases">
        <title>Draft genome sequence of Terrisporobacter sp. 08-306576, isolated from the blood culture of a bacteremia patient.</title>
        <authorList>
            <person name="Lund L.C."/>
            <person name="Sydenham T.V."/>
            <person name="Hogh S.V."/>
            <person name="Skov M.N."/>
            <person name="Kemp M."/>
            <person name="Justesen U.S."/>
        </authorList>
    </citation>
    <scope>NUCLEOTIDE SEQUENCE [LARGE SCALE GENOMIC DNA]</scope>
    <source>
        <strain evidence="11 12">08-306576</strain>
    </source>
</reference>
<keyword evidence="7" id="KW-0408">Iron</keyword>
<evidence type="ECO:0000256" key="2">
    <source>
        <dbReference type="ARBA" id="ARBA00022448"/>
    </source>
</evidence>
<dbReference type="SMART" id="SM00382">
    <property type="entry name" value="AAA"/>
    <property type="match status" value="1"/>
</dbReference>
<comment type="subcellular location">
    <subcellularLocation>
        <location evidence="1">Cell membrane</location>
        <topology evidence="1">Peripheral membrane protein</topology>
    </subcellularLocation>
</comment>
<dbReference type="Pfam" id="PF13476">
    <property type="entry name" value="AAA_23"/>
    <property type="match status" value="1"/>
</dbReference>
<dbReference type="Proteomes" id="UP000031189">
    <property type="component" value="Unassembled WGS sequence"/>
</dbReference>
<evidence type="ECO:0000313" key="11">
    <source>
        <dbReference type="EMBL" id="KHS57712.1"/>
    </source>
</evidence>
<evidence type="ECO:0000256" key="6">
    <source>
        <dbReference type="ARBA" id="ARBA00022840"/>
    </source>
</evidence>
<dbReference type="OrthoDB" id="9784297at2"/>
<keyword evidence="5" id="KW-0547">Nucleotide-binding</keyword>
<sequence length="252" mass="28728">MEEINYNTYIREVKINKEKIENINEYPFSLPIINGLDKLKMHPKVTFIVGENGSGKSTLLEAIAVSYGFNPEGGTKNFNFSTRSSHSRLYEYITLIKGIKSPKDGFFLRAESMYNLATNIEELDSIIGPGARVIDSYGGISLHNQSHGESFFSVMMNRFSKNGIYILDEPEAALSPSRQMSMLTRINELVKENCQFIISTHSPILMAYPDSKIYEIKDDKIKEVNVEETDHFQITKSFLNNKEKFLNILLDD</sequence>
<dbReference type="EMBL" id="JWHR01000064">
    <property type="protein sequence ID" value="KHS57712.1"/>
    <property type="molecule type" value="Genomic_DNA"/>
</dbReference>
<dbReference type="InterPro" id="IPR003439">
    <property type="entry name" value="ABC_transporter-like_ATP-bd"/>
</dbReference>
<dbReference type="GO" id="GO:0016887">
    <property type="term" value="F:ATP hydrolysis activity"/>
    <property type="evidence" value="ECO:0007669"/>
    <property type="project" value="InterPro"/>
</dbReference>
<evidence type="ECO:0000256" key="8">
    <source>
        <dbReference type="ARBA" id="ARBA00023065"/>
    </source>
</evidence>
<dbReference type="GO" id="GO:0006826">
    <property type="term" value="P:iron ion transport"/>
    <property type="evidence" value="ECO:0007669"/>
    <property type="project" value="UniProtKB-KW"/>
</dbReference>
<keyword evidence="3" id="KW-1003">Cell membrane</keyword>
<dbReference type="PANTHER" id="PTHR42771">
    <property type="entry name" value="IRON(3+)-HYDROXAMATE IMPORT ATP-BINDING PROTEIN FHUC"/>
    <property type="match status" value="1"/>
</dbReference>
<comment type="caution">
    <text evidence="11">The sequence shown here is derived from an EMBL/GenBank/DDBJ whole genome shotgun (WGS) entry which is preliminary data.</text>
</comment>
<evidence type="ECO:0000256" key="3">
    <source>
        <dbReference type="ARBA" id="ARBA00022475"/>
    </source>
</evidence>
<dbReference type="PROSITE" id="PS50893">
    <property type="entry name" value="ABC_TRANSPORTER_2"/>
    <property type="match status" value="1"/>
</dbReference>
<dbReference type="Pfam" id="PF13175">
    <property type="entry name" value="AAA_15"/>
    <property type="match status" value="1"/>
</dbReference>
<dbReference type="GO" id="GO:0005524">
    <property type="term" value="F:ATP binding"/>
    <property type="evidence" value="ECO:0007669"/>
    <property type="project" value="UniProtKB-KW"/>
</dbReference>
<dbReference type="Gene3D" id="3.40.50.300">
    <property type="entry name" value="P-loop containing nucleotide triphosphate hydrolases"/>
    <property type="match status" value="2"/>
</dbReference>
<gene>
    <name evidence="11" type="ORF">QX51_05970</name>
</gene>
<dbReference type="InterPro" id="IPR038729">
    <property type="entry name" value="Rad50/SbcC_AAA"/>
</dbReference>
<evidence type="ECO:0000256" key="1">
    <source>
        <dbReference type="ARBA" id="ARBA00004202"/>
    </source>
</evidence>
<dbReference type="InterPro" id="IPR003593">
    <property type="entry name" value="AAA+_ATPase"/>
</dbReference>
<name>A0A0B3W5R9_9FIRM</name>
<evidence type="ECO:0000256" key="7">
    <source>
        <dbReference type="ARBA" id="ARBA00023004"/>
    </source>
</evidence>
<evidence type="ECO:0000313" key="12">
    <source>
        <dbReference type="Proteomes" id="UP000031189"/>
    </source>
</evidence>
<keyword evidence="9" id="KW-0472">Membrane</keyword>
<feature type="domain" description="ABC transporter" evidence="10">
    <location>
        <begin position="18"/>
        <end position="243"/>
    </location>
</feature>
<dbReference type="SUPFAM" id="SSF52540">
    <property type="entry name" value="P-loop containing nucleoside triphosphate hydrolases"/>
    <property type="match status" value="1"/>
</dbReference>
<evidence type="ECO:0000256" key="9">
    <source>
        <dbReference type="ARBA" id="ARBA00023136"/>
    </source>
</evidence>
<dbReference type="InterPro" id="IPR027417">
    <property type="entry name" value="P-loop_NTPase"/>
</dbReference>
<dbReference type="InterPro" id="IPR051535">
    <property type="entry name" value="Siderophore_ABC-ATPase"/>
</dbReference>
<keyword evidence="2" id="KW-0813">Transport</keyword>
<protein>
    <submittedName>
        <fullName evidence="11">ATPase AAA</fullName>
    </submittedName>
</protein>
<dbReference type="GO" id="GO:0005886">
    <property type="term" value="C:plasma membrane"/>
    <property type="evidence" value="ECO:0007669"/>
    <property type="project" value="UniProtKB-SubCell"/>
</dbReference>